<dbReference type="InterPro" id="IPR038161">
    <property type="entry name" value="VirB9/CagX/TrbG_C_sf"/>
</dbReference>
<feature type="signal peptide" evidence="3">
    <location>
        <begin position="1"/>
        <end position="18"/>
    </location>
</feature>
<comment type="similarity">
    <text evidence="1">Belongs to the TrbG/VirB9 family.</text>
</comment>
<dbReference type="Pfam" id="PF03524">
    <property type="entry name" value="CagX"/>
    <property type="match status" value="1"/>
</dbReference>
<dbReference type="EMBL" id="CP073115">
    <property type="protein sequence ID" value="UTG69627.1"/>
    <property type="molecule type" value="Genomic_DNA"/>
</dbReference>
<gene>
    <name evidence="4" type="ORF">KCG54_10800</name>
</gene>
<dbReference type="RefSeq" id="WP_254324171.1">
    <property type="nucleotide sequence ID" value="NZ_CP073115.1"/>
</dbReference>
<keyword evidence="2 3" id="KW-0732">Signal</keyword>
<evidence type="ECO:0000256" key="3">
    <source>
        <dbReference type="SAM" id="SignalP"/>
    </source>
</evidence>
<evidence type="ECO:0000256" key="1">
    <source>
        <dbReference type="ARBA" id="ARBA00006135"/>
    </source>
</evidence>
<dbReference type="CDD" id="cd06911">
    <property type="entry name" value="VirB9_CagX_TrbG"/>
    <property type="match status" value="1"/>
</dbReference>
<evidence type="ECO:0000313" key="4">
    <source>
        <dbReference type="EMBL" id="UTG69627.1"/>
    </source>
</evidence>
<dbReference type="Proteomes" id="UP001057296">
    <property type="component" value="Chromosome"/>
</dbReference>
<feature type="chain" id="PRO_5040991144" evidence="3">
    <location>
        <begin position="19"/>
        <end position="278"/>
    </location>
</feature>
<reference evidence="4" key="1">
    <citation type="submission" date="2021-04" db="EMBL/GenBank/DDBJ databases">
        <title>Characterizing Neisseria spp. as novel respiratory pathobionts in bronchiectasis.</title>
        <authorList>
            <person name="Li L."/>
            <person name="Mac Aogain M."/>
            <person name="Xu T."/>
            <person name="Jaggi T.K."/>
            <person name="Chan L.Y."/>
            <person name="Keir H.R."/>
            <person name="Dicker A.J."/>
            <person name="Qu J."/>
            <person name="Liu Y."/>
            <person name="Chen H.S."/>
            <person name="Koh M.S."/>
            <person name="Ong T.H."/>
            <person name="Lim A.Y.H."/>
            <person name="Abisheganaden J."/>
            <person name="Low T.B."/>
            <person name="Oliver B.G."/>
            <person name="Tan N.S."/>
            <person name="Fang M."/>
            <person name="Chalmers J.D."/>
            <person name="Chotirmall S.H."/>
        </authorList>
    </citation>
    <scope>NUCLEOTIDE SEQUENCE</scope>
    <source>
        <strain evidence="4">TT0077</strain>
    </source>
</reference>
<dbReference type="Gene3D" id="2.60.40.2500">
    <property type="match status" value="1"/>
</dbReference>
<sequence>MKLTALLLMGLLPAVSGAVSVPKGSAKDGRIQTVVYNPDDVIHVHARIGEAVLIQLEDGELLTGDPTSGLGMGDAKAWNLAAKGNNIYMKPVASSPATNMLITTNKKRTYAFDLSLTGKKNGKYVQKPTYVLRFIYPDTLAYKARAEAQKQAKALEKLKGTRYRSSVQHNYNYWGKGNKALAPTAAYDNGRFTYFSFDNGRELPLIYKVMADGTEMLLNSHVEGDTVVIHETAKHFVLRLGKSVLGLENRSFDEQGTFNRTGTGNHDFVRISREKEGR</sequence>
<evidence type="ECO:0000256" key="2">
    <source>
        <dbReference type="ARBA" id="ARBA00022729"/>
    </source>
</evidence>
<protein>
    <submittedName>
        <fullName evidence="4">TrbG/VirB9 family P-type conjugative transfer protein</fullName>
    </submittedName>
</protein>
<proteinExistence type="inferred from homology"/>
<dbReference type="InterPro" id="IPR010258">
    <property type="entry name" value="Conjugal_tfr_TrbG/VirB9/CagX"/>
</dbReference>
<organism evidence="4 5">
    <name type="scientific">Neisseria subflava</name>
    <dbReference type="NCBI Taxonomy" id="28449"/>
    <lineage>
        <taxon>Bacteria</taxon>
        <taxon>Pseudomonadati</taxon>
        <taxon>Pseudomonadota</taxon>
        <taxon>Betaproteobacteria</taxon>
        <taxon>Neisseriales</taxon>
        <taxon>Neisseriaceae</taxon>
        <taxon>Neisseria</taxon>
    </lineage>
</organism>
<accession>A0A9X9HU13</accession>
<name>A0A9X9HU13_NEISU</name>
<evidence type="ECO:0000313" key="5">
    <source>
        <dbReference type="Proteomes" id="UP001057296"/>
    </source>
</evidence>
<dbReference type="AlphaFoldDB" id="A0A9X9HU13"/>
<dbReference type="InterPro" id="IPR033645">
    <property type="entry name" value="VirB9/CagX/TrbG_C"/>
</dbReference>